<dbReference type="InterPro" id="IPR026960">
    <property type="entry name" value="RVT-Znf"/>
</dbReference>
<dbReference type="Proteomes" id="UP000594261">
    <property type="component" value="Chromosome 11"/>
</dbReference>
<sequence>MVSKPRTSWFRPKDFDMFFTSVSATTVSSVSTIEMEPLRKPLSALEEARQGIIGYICGSEGLDSSGLKLFCCCEFLSFSHAFVGIAYLLALESANHLTVSLTENFEYDCHYNFQPLLRPYPSKKRNTDFNHCFGALDIPRYLQIFCVFLWVLTSKGNGCGNMVMRKIHYGDEYRSEVWDGHPCQAIFYMKLGMEHVKFWKDQWSGESSLAVCYPELFRVCSNKEASIVDLMQFTNGVLHLDLHIKPDKKKGFKVATYYRLLDAATIANEQSFPWKIIWRSKAPPRVAFFVWTAALRKILTIDNLRKRKIRIIDWCCMCNAMFIKTSDPNIPANYNCQKYIRYIENEYLGLRNGILDQSAILLSSQGCLTFMN</sequence>
<evidence type="ECO:0000313" key="3">
    <source>
        <dbReference type="Proteomes" id="UP000594261"/>
    </source>
</evidence>
<dbReference type="InParanoid" id="A0A7N2MW27"/>
<evidence type="ECO:0000259" key="1">
    <source>
        <dbReference type="Pfam" id="PF13966"/>
    </source>
</evidence>
<protein>
    <recommendedName>
        <fullName evidence="1">Reverse transcriptase zinc-binding domain-containing protein</fullName>
    </recommendedName>
</protein>
<feature type="domain" description="Reverse transcriptase zinc-binding" evidence="1">
    <location>
        <begin position="252"/>
        <end position="320"/>
    </location>
</feature>
<proteinExistence type="predicted"/>
<dbReference type="Gramene" id="QL11p009748:mrna">
    <property type="protein sequence ID" value="QL11p009748:mrna"/>
    <property type="gene ID" value="QL11p009748"/>
</dbReference>
<evidence type="ECO:0000313" key="2">
    <source>
        <dbReference type="EnsemblPlants" id="QL11p009748:mrna"/>
    </source>
</evidence>
<accession>A0A7N2MW27</accession>
<dbReference type="EnsemblPlants" id="QL11p009748:mrna">
    <property type="protein sequence ID" value="QL11p009748:mrna"/>
    <property type="gene ID" value="QL11p009748"/>
</dbReference>
<name>A0A7N2MW27_QUELO</name>
<dbReference type="PANTHER" id="PTHR36617">
    <property type="entry name" value="PROTEIN, PUTATIVE-RELATED"/>
    <property type="match status" value="1"/>
</dbReference>
<dbReference type="AlphaFoldDB" id="A0A7N2MW27"/>
<keyword evidence="3" id="KW-1185">Reference proteome</keyword>
<dbReference type="PANTHER" id="PTHR36617:SF15">
    <property type="entry name" value="REVERSE TRANSCRIPTASE ZINC-BINDING DOMAIN-CONTAINING PROTEIN"/>
    <property type="match status" value="1"/>
</dbReference>
<reference evidence="2 3" key="1">
    <citation type="journal article" date="2016" name="G3 (Bethesda)">
        <title>First Draft Assembly and Annotation of the Genome of a California Endemic Oak Quercus lobata Nee (Fagaceae).</title>
        <authorList>
            <person name="Sork V.L."/>
            <person name="Fitz-Gibbon S.T."/>
            <person name="Puiu D."/>
            <person name="Crepeau M."/>
            <person name="Gugger P.F."/>
            <person name="Sherman R."/>
            <person name="Stevens K."/>
            <person name="Langley C.H."/>
            <person name="Pellegrini M."/>
            <person name="Salzberg S.L."/>
        </authorList>
    </citation>
    <scope>NUCLEOTIDE SEQUENCE [LARGE SCALE GENOMIC DNA]</scope>
    <source>
        <strain evidence="2 3">cv. SW786</strain>
    </source>
</reference>
<dbReference type="Pfam" id="PF13966">
    <property type="entry name" value="zf-RVT"/>
    <property type="match status" value="1"/>
</dbReference>
<dbReference type="EMBL" id="LRBV02000011">
    <property type="status" value="NOT_ANNOTATED_CDS"/>
    <property type="molecule type" value="Genomic_DNA"/>
</dbReference>
<organism evidence="2 3">
    <name type="scientific">Quercus lobata</name>
    <name type="common">Valley oak</name>
    <dbReference type="NCBI Taxonomy" id="97700"/>
    <lineage>
        <taxon>Eukaryota</taxon>
        <taxon>Viridiplantae</taxon>
        <taxon>Streptophyta</taxon>
        <taxon>Embryophyta</taxon>
        <taxon>Tracheophyta</taxon>
        <taxon>Spermatophyta</taxon>
        <taxon>Magnoliopsida</taxon>
        <taxon>eudicotyledons</taxon>
        <taxon>Gunneridae</taxon>
        <taxon>Pentapetalae</taxon>
        <taxon>rosids</taxon>
        <taxon>fabids</taxon>
        <taxon>Fagales</taxon>
        <taxon>Fagaceae</taxon>
        <taxon>Quercus</taxon>
    </lineage>
</organism>
<reference evidence="2" key="2">
    <citation type="submission" date="2021-01" db="UniProtKB">
        <authorList>
            <consortium name="EnsemblPlants"/>
        </authorList>
    </citation>
    <scope>IDENTIFICATION</scope>
</reference>